<name>A0A9X2WBN3_9ENTR</name>
<evidence type="ECO:0000313" key="2">
    <source>
        <dbReference type="EMBL" id="MCT4703977.1"/>
    </source>
</evidence>
<feature type="coiled-coil region" evidence="1">
    <location>
        <begin position="215"/>
        <end position="379"/>
    </location>
</feature>
<feature type="coiled-coil region" evidence="1">
    <location>
        <begin position="123"/>
        <end position="165"/>
    </location>
</feature>
<keyword evidence="3" id="KW-1185">Reference proteome</keyword>
<proteinExistence type="predicted"/>
<accession>A0A9X2WBN3</accession>
<comment type="caution">
    <text evidence="2">The sequence shown here is derived from an EMBL/GenBank/DDBJ whole genome shotgun (WGS) entry which is preliminary data.</text>
</comment>
<protein>
    <submittedName>
        <fullName evidence="2">Uncharacterized protein</fullName>
    </submittedName>
</protein>
<dbReference type="AlphaFoldDB" id="A0A9X2WBN3"/>
<dbReference type="Proteomes" id="UP001150641">
    <property type="component" value="Unassembled WGS sequence"/>
</dbReference>
<sequence length="389" mass="43707">MSMIQNLIKKAFGTVNSNEAASFLASACNRMKNSSKAEIQFEIEQALCGVNLNRLGSHDVGVLARLKAAEAEAMQLRAELRAAVGKSKTKTLYQDNPETLRRLAEVQSELAAARLNTVPPAELQRLSTRIASLQKSLEDEREHHYQELALLRETLQRKMDEQVRQTPDGRVNQQLSERILFLQDSLGAQKEMHSAELAQLHETMQQDIDNQRMLRSELVKNGDALIETVQELQNQIVGLKQQLQETGAESDTARGAYEQALQAHQIYINVLKNELGELTRKNKILEASLTEQRGEAQASSQQADDLSRKVLSLQQTLDEMAETAQNHAHARENAEAELSQLRAALEQALSDNRHSYSHCETLSRKLEAAEAELTRSKGAKSFMRWMTEK</sequence>
<organism evidence="2 3">
    <name type="scientific">Dryocola boscaweniae</name>
    <dbReference type="NCBI Taxonomy" id="2925397"/>
    <lineage>
        <taxon>Bacteria</taxon>
        <taxon>Pseudomonadati</taxon>
        <taxon>Pseudomonadota</taxon>
        <taxon>Gammaproteobacteria</taxon>
        <taxon>Enterobacterales</taxon>
        <taxon>Enterobacteriaceae</taxon>
        <taxon>Dryocola</taxon>
    </lineage>
</organism>
<reference evidence="2" key="1">
    <citation type="submission" date="2022-03" db="EMBL/GenBank/DDBJ databases">
        <title>Proposal of a novel genus Dryocolo and two novel species.</title>
        <authorList>
            <person name="Maddock D.W."/>
            <person name="Brady C.L."/>
            <person name="Denman S."/>
            <person name="Arnold D."/>
        </authorList>
    </citation>
    <scope>NUCLEOTIDE SEQUENCE</scope>
    <source>
        <strain evidence="2">H6W4</strain>
    </source>
</reference>
<gene>
    <name evidence="2" type="ORF">MUA00_19545</name>
</gene>
<keyword evidence="1" id="KW-0175">Coiled coil</keyword>
<evidence type="ECO:0000313" key="3">
    <source>
        <dbReference type="Proteomes" id="UP001150641"/>
    </source>
</evidence>
<evidence type="ECO:0000256" key="1">
    <source>
        <dbReference type="SAM" id="Coils"/>
    </source>
</evidence>
<dbReference type="EMBL" id="JALHAP010000082">
    <property type="protein sequence ID" value="MCT4703977.1"/>
    <property type="molecule type" value="Genomic_DNA"/>
</dbReference>